<dbReference type="EMBL" id="WJXA01000009">
    <property type="protein sequence ID" value="KAF7133034.1"/>
    <property type="molecule type" value="Genomic_DNA"/>
</dbReference>
<dbReference type="Proteomes" id="UP000626092">
    <property type="component" value="Unassembled WGS sequence"/>
</dbReference>
<keyword evidence="1" id="KW-0175">Coiled coil</keyword>
<accession>A0A834GJT5</accession>
<feature type="coiled-coil region" evidence="1">
    <location>
        <begin position="76"/>
        <end position="103"/>
    </location>
</feature>
<evidence type="ECO:0000313" key="4">
    <source>
        <dbReference type="Proteomes" id="UP000626092"/>
    </source>
</evidence>
<gene>
    <name evidence="3" type="ORF">RHSIM_Rhsim09G0206200</name>
</gene>
<feature type="compositionally biased region" description="Low complexity" evidence="2">
    <location>
        <begin position="356"/>
        <end position="366"/>
    </location>
</feature>
<dbReference type="PANTHER" id="PTHR47747">
    <property type="entry name" value="RIBONUCLEASE P PROTEIN SUBUNIT P38-LIKE PROTEIN"/>
    <property type="match status" value="1"/>
</dbReference>
<evidence type="ECO:0000313" key="3">
    <source>
        <dbReference type="EMBL" id="KAF7133034.1"/>
    </source>
</evidence>
<organism evidence="3 4">
    <name type="scientific">Rhododendron simsii</name>
    <name type="common">Sims's rhododendron</name>
    <dbReference type="NCBI Taxonomy" id="118357"/>
    <lineage>
        <taxon>Eukaryota</taxon>
        <taxon>Viridiplantae</taxon>
        <taxon>Streptophyta</taxon>
        <taxon>Embryophyta</taxon>
        <taxon>Tracheophyta</taxon>
        <taxon>Spermatophyta</taxon>
        <taxon>Magnoliopsida</taxon>
        <taxon>eudicotyledons</taxon>
        <taxon>Gunneridae</taxon>
        <taxon>Pentapetalae</taxon>
        <taxon>asterids</taxon>
        <taxon>Ericales</taxon>
        <taxon>Ericaceae</taxon>
        <taxon>Ericoideae</taxon>
        <taxon>Rhodoreae</taxon>
        <taxon>Rhododendron</taxon>
    </lineage>
</organism>
<keyword evidence="4" id="KW-1185">Reference proteome</keyword>
<evidence type="ECO:0000256" key="2">
    <source>
        <dbReference type="SAM" id="MobiDB-lite"/>
    </source>
</evidence>
<feature type="compositionally biased region" description="Basic and acidic residues" evidence="2">
    <location>
        <begin position="309"/>
        <end position="323"/>
    </location>
</feature>
<feature type="region of interest" description="Disordered" evidence="2">
    <location>
        <begin position="309"/>
        <end position="367"/>
    </location>
</feature>
<dbReference type="PROSITE" id="PS51257">
    <property type="entry name" value="PROKAR_LIPOPROTEIN"/>
    <property type="match status" value="1"/>
</dbReference>
<reference evidence="3" key="1">
    <citation type="submission" date="2019-11" db="EMBL/GenBank/DDBJ databases">
        <authorList>
            <person name="Liu Y."/>
            <person name="Hou J."/>
            <person name="Li T.-Q."/>
            <person name="Guan C.-H."/>
            <person name="Wu X."/>
            <person name="Wu H.-Z."/>
            <person name="Ling F."/>
            <person name="Zhang R."/>
            <person name="Shi X.-G."/>
            <person name="Ren J.-P."/>
            <person name="Chen E.-F."/>
            <person name="Sun J.-M."/>
        </authorList>
    </citation>
    <scope>NUCLEOTIDE SEQUENCE</scope>
    <source>
        <strain evidence="3">Adult_tree_wgs_1</strain>
        <tissue evidence="3">Leaves</tissue>
    </source>
</reference>
<dbReference type="PANTHER" id="PTHR47747:SF2">
    <property type="entry name" value="RIBONUCLEASE P PROTEIN SUBUNIT P38-LIKE PROTEIN"/>
    <property type="match status" value="1"/>
</dbReference>
<comment type="caution">
    <text evidence="3">The sequence shown here is derived from an EMBL/GenBank/DDBJ whole genome shotgun (WGS) entry which is preliminary data.</text>
</comment>
<name>A0A834GJT5_RHOSS</name>
<evidence type="ECO:0000256" key="1">
    <source>
        <dbReference type="SAM" id="Coils"/>
    </source>
</evidence>
<protein>
    <submittedName>
        <fullName evidence="3">Uncharacterized protein</fullName>
    </submittedName>
</protein>
<dbReference type="OrthoDB" id="1735671at2759"/>
<dbReference type="AlphaFoldDB" id="A0A834GJT5"/>
<sequence>MDEKGVLNSCAVVSEDQSDTLYPMFFGVSCAFFALRLLSESEMTEEKLSEIRDGLRKGSAHLLGLLVWRVQRDEANSGKSEIIHKLEREIEELKRRRSEDAKANEKVVGIFAAQEQIWLSERKKLRQQIGALLNEFRVQQSKMDEAISEFNDNLEEKEHLLQSKDGMLELEGKKIRELEEKLDESKNVAEELRETAKREAQEHSSEIWKHKTAFIELVSNQRQLEAEMGRALRQVESMKIELDLVMEEKEESLLMVQKISVELIKAQKDLEQKDKILSAMLRKSKLDTTEKQMLLKEVKLSKVKRKEAETETERLRAVSESRRERRSLKSMLAKHSVSKSEAFSDGRGVRSHATVSSQSGRSRSQSTDFVIEYEESEQQKQPEGFSPLYDQYSHEGSGERMFSADVRQLEGWIRSEAEKYNTLVEQRHRLEINAFAEQLRLKDEKLEAFRWRFLSMEMELKQLQSHIEGINHDLSQVRQDNTKLDALLLDREAEINSLKQQFVWQLESLSCQKTNLNSPSHNPGLGNETDWSKVKIIKRKPGEKEEETETDSTEISQKVEARKEEETFRTSESKDIILTVQSPGKEFEEEKDVLVDTVSIQEEVEIGEKSPLSGQCSSKSSITGWKLDLHALGVSYKVKRLKQQLLMLERLTGKRESCEDGEGDDKDKRVGIKGLYTVISLLNKQATRYQSLQSKIDELCKRMLQINILLPKFVLAYYNFPVDFQHENGLDVGHGGSSIAKTKEETKTLEHFLEETFQLQRYMVATGQKLMEIQSKIASGFVEAGEELDESASFDLKRFADSVRTLFKEIQRGLEIRIARIIGDLGGTLACDGIIHLRK</sequence>
<feature type="coiled-coil region" evidence="1">
    <location>
        <begin position="168"/>
        <end position="241"/>
    </location>
</feature>
<proteinExistence type="predicted"/>